<evidence type="ECO:0000256" key="3">
    <source>
        <dbReference type="ARBA" id="ARBA00023002"/>
    </source>
</evidence>
<dbReference type="Proteomes" id="UP000248706">
    <property type="component" value="Unassembled WGS sequence"/>
</dbReference>
<dbReference type="Gene3D" id="3.20.20.30">
    <property type="entry name" value="Luciferase-like domain"/>
    <property type="match status" value="1"/>
</dbReference>
<keyword evidence="7" id="KW-1185">Reference proteome</keyword>
<dbReference type="SUPFAM" id="SSF51679">
    <property type="entry name" value="Bacterial luciferase-like"/>
    <property type="match status" value="1"/>
</dbReference>
<dbReference type="PANTHER" id="PTHR42847:SF8">
    <property type="entry name" value="CONSERVED PROTEIN"/>
    <property type="match status" value="1"/>
</dbReference>
<dbReference type="InterPro" id="IPR036661">
    <property type="entry name" value="Luciferase-like_sf"/>
</dbReference>
<dbReference type="InterPro" id="IPR011251">
    <property type="entry name" value="Luciferase-like_dom"/>
</dbReference>
<evidence type="ECO:0000256" key="4">
    <source>
        <dbReference type="ARBA" id="ARBA00023033"/>
    </source>
</evidence>
<keyword evidence="3" id="KW-0560">Oxidoreductase</keyword>
<dbReference type="GO" id="GO:0008726">
    <property type="term" value="F:alkanesulfonate monooxygenase activity"/>
    <property type="evidence" value="ECO:0007669"/>
    <property type="project" value="TreeGrafter"/>
</dbReference>
<feature type="domain" description="Luciferase-like" evidence="5">
    <location>
        <begin position="17"/>
        <end position="271"/>
    </location>
</feature>
<sequence length="304" mass="34209">MAARRARLRFGLKTAQQFVSYEEIRRVWQEADAQPAFEHAWLFDHFIPLGLEEQSQGPILEGWTLLAALAAQTQRLRLGLMVAGNTYRHPAVLAKMGATLDLISGGRLDFGLGAAWFEREHRAYGLPFYSTGERIRRLGEACEVIKRLWTEPRVTFEGNYYRLHEAPCEPKPQQKPHPPFVIGGSGERLTLRVVARYASIWNYNGSDVGEFRRKQAVLDAHCAAIGRNPQEIERSLQLPVDPARPLAALRSAARTFIEAGATHLILNLRPPYSPDIVARLAAEVVLPLQEEAEAVEERQVEAEE</sequence>
<dbReference type="InterPro" id="IPR050172">
    <property type="entry name" value="SsuD_RutA_monooxygenase"/>
</dbReference>
<dbReference type="NCBIfam" id="TIGR03560">
    <property type="entry name" value="F420_Rv1855c"/>
    <property type="match status" value="1"/>
</dbReference>
<keyword evidence="1" id="KW-0285">Flavoprotein</keyword>
<gene>
    <name evidence="6" type="ORF">A4R35_04860</name>
</gene>
<keyword evidence="4" id="KW-0503">Monooxygenase</keyword>
<reference evidence="6 7" key="1">
    <citation type="submission" date="2016-08" db="EMBL/GenBank/DDBJ databases">
        <title>Analysis of Carbohydrate Active Enzymes in Thermogemmatispora T81 Reveals Carbohydrate Degradation Ability.</title>
        <authorList>
            <person name="Tomazini A."/>
            <person name="Lal S."/>
            <person name="Stott M."/>
            <person name="Henrissat B."/>
            <person name="Polikarpov I."/>
            <person name="Sparling R."/>
            <person name="Levin D.B."/>
        </authorList>
    </citation>
    <scope>NUCLEOTIDE SEQUENCE [LARGE SCALE GENOMIC DNA]</scope>
    <source>
        <strain evidence="6 7">T81</strain>
    </source>
</reference>
<dbReference type="InterPro" id="IPR019952">
    <property type="entry name" value="F420_OxRdatse_Rv1855c_pred"/>
</dbReference>
<comment type="caution">
    <text evidence="6">The sequence shown here is derived from an EMBL/GenBank/DDBJ whole genome shotgun (WGS) entry which is preliminary data.</text>
</comment>
<name>A0A328VAY3_9CHLR</name>
<dbReference type="Pfam" id="PF00296">
    <property type="entry name" value="Bac_luciferase"/>
    <property type="match status" value="1"/>
</dbReference>
<dbReference type="PANTHER" id="PTHR42847">
    <property type="entry name" value="ALKANESULFONATE MONOOXYGENASE"/>
    <property type="match status" value="1"/>
</dbReference>
<dbReference type="RefSeq" id="WP_112427095.1">
    <property type="nucleotide sequence ID" value="NZ_MCIF01000002.1"/>
</dbReference>
<dbReference type="EMBL" id="MCIF01000002">
    <property type="protein sequence ID" value="RAQ94856.1"/>
    <property type="molecule type" value="Genomic_DNA"/>
</dbReference>
<accession>A0A328VAY3</accession>
<dbReference type="AlphaFoldDB" id="A0A328VAY3"/>
<evidence type="ECO:0000313" key="7">
    <source>
        <dbReference type="Proteomes" id="UP000248706"/>
    </source>
</evidence>
<evidence type="ECO:0000313" key="6">
    <source>
        <dbReference type="EMBL" id="RAQ94856.1"/>
    </source>
</evidence>
<dbReference type="OrthoDB" id="4029802at2"/>
<evidence type="ECO:0000259" key="5">
    <source>
        <dbReference type="Pfam" id="PF00296"/>
    </source>
</evidence>
<evidence type="ECO:0000256" key="1">
    <source>
        <dbReference type="ARBA" id="ARBA00022630"/>
    </source>
</evidence>
<organism evidence="6 7">
    <name type="scientific">Thermogemmatispora tikiterensis</name>
    <dbReference type="NCBI Taxonomy" id="1825093"/>
    <lineage>
        <taxon>Bacteria</taxon>
        <taxon>Bacillati</taxon>
        <taxon>Chloroflexota</taxon>
        <taxon>Ktedonobacteria</taxon>
        <taxon>Thermogemmatisporales</taxon>
        <taxon>Thermogemmatisporaceae</taxon>
        <taxon>Thermogemmatispora</taxon>
    </lineage>
</organism>
<keyword evidence="2" id="KW-0288">FMN</keyword>
<dbReference type="GO" id="GO:0046306">
    <property type="term" value="P:alkanesulfonate catabolic process"/>
    <property type="evidence" value="ECO:0007669"/>
    <property type="project" value="TreeGrafter"/>
</dbReference>
<protein>
    <submittedName>
        <fullName evidence="6">LLM class F420-dependent oxidoreductase</fullName>
    </submittedName>
</protein>
<evidence type="ECO:0000256" key="2">
    <source>
        <dbReference type="ARBA" id="ARBA00022643"/>
    </source>
</evidence>
<proteinExistence type="predicted"/>